<dbReference type="EMBL" id="CP018839">
    <property type="protein sequence ID" value="APR04255.1"/>
    <property type="molecule type" value="Genomic_DNA"/>
</dbReference>
<dbReference type="PANTHER" id="PTHR22642">
    <property type="entry name" value="IMIDAZOLONEPROPIONASE"/>
    <property type="match status" value="1"/>
</dbReference>
<dbReference type="OrthoDB" id="9031471at2"/>
<gene>
    <name evidence="1" type="ORF">Tchl_1396</name>
</gene>
<dbReference type="PANTHER" id="PTHR22642:SF2">
    <property type="entry name" value="PROTEIN LONG AFTER FAR-RED 3"/>
    <property type="match status" value="1"/>
</dbReference>
<dbReference type="KEGG" id="tcl:Tchl_1396"/>
<dbReference type="Gene3D" id="3.20.20.140">
    <property type="entry name" value="Metal-dependent hydrolases"/>
    <property type="match status" value="1"/>
</dbReference>
<dbReference type="Proteomes" id="UP000185739">
    <property type="component" value="Chromosome"/>
</dbReference>
<protein>
    <submittedName>
        <fullName evidence="1">Metal-dependent hydrolase</fullName>
    </submittedName>
</protein>
<accession>A0A1H5TB63</accession>
<dbReference type="GO" id="GO:0016810">
    <property type="term" value="F:hydrolase activity, acting on carbon-nitrogen (but not peptide) bonds"/>
    <property type="evidence" value="ECO:0007669"/>
    <property type="project" value="InterPro"/>
</dbReference>
<reference evidence="1 2" key="1">
    <citation type="submission" date="2016-12" db="EMBL/GenBank/DDBJ databases">
        <title>Complete genome sequence of Thauera chlorobenzoica, a Betaproteobacterium degrading haloaromatics anaerobically to CO2 and halides.</title>
        <authorList>
            <person name="Goris T."/>
            <person name="Mergelsberg M."/>
            <person name="Boll M."/>
        </authorList>
    </citation>
    <scope>NUCLEOTIDE SEQUENCE [LARGE SCALE GENOMIC DNA]</scope>
    <source>
        <strain evidence="1 2">3CB1</strain>
    </source>
</reference>
<organism evidence="1 2">
    <name type="scientific">Thauera chlorobenzoica</name>
    <dbReference type="NCBI Taxonomy" id="96773"/>
    <lineage>
        <taxon>Bacteria</taxon>
        <taxon>Pseudomonadati</taxon>
        <taxon>Pseudomonadota</taxon>
        <taxon>Betaproteobacteria</taxon>
        <taxon>Rhodocyclales</taxon>
        <taxon>Zoogloeaceae</taxon>
        <taxon>Thauera</taxon>
    </lineage>
</organism>
<dbReference type="STRING" id="96773.Tchl_1396"/>
<dbReference type="InterPro" id="IPR011059">
    <property type="entry name" value="Metal-dep_hydrolase_composite"/>
</dbReference>
<sequence length="523" mass="55391">MNADLILYNLVAFTPERFSGGRGADHGSIIAIKDGRILYVGDRAARAALAGPHTKLVDCQGATVIPGFNDAHCHPVAFAMTTRYVDCSPPHVRNLGDLIDALRSRAAETRPGNWLRAANCDPAILAERRLPTRWELDRASPVHPVIVVERSGQHCVLNSRALARCGIDESAGPSDAGTIHRDPTSGRVNGIISGNHAQVAAAMPPLSADEIEAGLRAADRAFLESGITTLQDTSWSNTPAHWQAMAAYKERGLLRPRVSLCAGADSVGAFAEQGLRTGSIHPGGDPDMLRLGAAKIALDESTGDPDPPQELLDATALAAHRAGFQFAFHVPDLALLHRSLNTLALLDGAGLRPRLRPRFEHCPACPPEWLDRLAASGALVVAQPALLPLAAPAVHARPPDPTQPALFPFRSFLRHRIPLAFGSDAPLVSCAPLEGLKAAVTRSDDDGRQVAAEEAIALADALRLYTYGSACAAGDEDATGTIEAGRRADLVVIEGGGDWATADDLGRARVVMTLIGGRIVWAR</sequence>
<dbReference type="RefSeq" id="WP_075147758.1">
    <property type="nucleotide sequence ID" value="NZ_CP018839.1"/>
</dbReference>
<dbReference type="SUPFAM" id="SSF51556">
    <property type="entry name" value="Metallo-dependent hydrolases"/>
    <property type="match status" value="1"/>
</dbReference>
<dbReference type="SUPFAM" id="SSF51338">
    <property type="entry name" value="Composite domain of metallo-dependent hydrolases"/>
    <property type="match status" value="1"/>
</dbReference>
<dbReference type="Gene3D" id="2.30.40.10">
    <property type="entry name" value="Urease, subunit C, domain 1"/>
    <property type="match status" value="1"/>
</dbReference>
<dbReference type="Pfam" id="PF07969">
    <property type="entry name" value="Amidohydro_3"/>
    <property type="match status" value="1"/>
</dbReference>
<dbReference type="InterPro" id="IPR032466">
    <property type="entry name" value="Metal_Hydrolase"/>
</dbReference>
<dbReference type="Gene3D" id="3.10.310.70">
    <property type="match status" value="1"/>
</dbReference>
<evidence type="ECO:0000313" key="1">
    <source>
        <dbReference type="EMBL" id="APR04255.1"/>
    </source>
</evidence>
<dbReference type="InterPro" id="IPR013108">
    <property type="entry name" value="Amidohydro_3"/>
</dbReference>
<name>A0A1H5TB63_9RHOO</name>
<keyword evidence="2" id="KW-1185">Reference proteome</keyword>
<keyword evidence="1" id="KW-0378">Hydrolase</keyword>
<proteinExistence type="predicted"/>
<evidence type="ECO:0000313" key="2">
    <source>
        <dbReference type="Proteomes" id="UP000185739"/>
    </source>
</evidence>
<dbReference type="AlphaFoldDB" id="A0A1H5TB63"/>